<dbReference type="Proteomes" id="UP000183635">
    <property type="component" value="Unassembled WGS sequence"/>
</dbReference>
<dbReference type="STRING" id="34004.SAMN04488021_1639"/>
<dbReference type="EMBL" id="FOPU01000063">
    <property type="protein sequence ID" value="SFI07005.1"/>
    <property type="molecule type" value="Genomic_DNA"/>
</dbReference>
<comment type="cofactor">
    <cofactor evidence="1">
        <name>Fe(2+)</name>
        <dbReference type="ChEBI" id="CHEBI:29033"/>
    </cofactor>
</comment>
<organism evidence="2 3">
    <name type="scientific">Paracoccus aminovorans</name>
    <dbReference type="NCBI Taxonomy" id="34004"/>
    <lineage>
        <taxon>Bacteria</taxon>
        <taxon>Pseudomonadati</taxon>
        <taxon>Pseudomonadota</taxon>
        <taxon>Alphaproteobacteria</taxon>
        <taxon>Rhodobacterales</taxon>
        <taxon>Paracoccaceae</taxon>
        <taxon>Paracoccus</taxon>
    </lineage>
</organism>
<dbReference type="GO" id="GO:0005506">
    <property type="term" value="F:iron ion binding"/>
    <property type="evidence" value="ECO:0007669"/>
    <property type="project" value="UniProtKB-ARBA"/>
</dbReference>
<accession>A0A1I3F720</accession>
<protein>
    <submittedName>
        <fullName evidence="2">Phytanoyl-CoA dioxygenase (PhyH)</fullName>
    </submittedName>
</protein>
<dbReference type="Gene3D" id="2.60.120.620">
    <property type="entry name" value="q2cbj1_9rhob like domain"/>
    <property type="match status" value="1"/>
</dbReference>
<keyword evidence="2" id="KW-0223">Dioxygenase</keyword>
<dbReference type="InterPro" id="IPR008775">
    <property type="entry name" value="Phytyl_CoA_dOase-like"/>
</dbReference>
<reference evidence="2 3" key="1">
    <citation type="submission" date="2016-10" db="EMBL/GenBank/DDBJ databases">
        <authorList>
            <person name="de Groot N.N."/>
        </authorList>
    </citation>
    <scope>NUCLEOTIDE SEQUENCE [LARGE SCALE GENOMIC DNA]</scope>
    <source>
        <strain evidence="2 3">DSM 8537</strain>
    </source>
</reference>
<dbReference type="PANTHER" id="PTHR20883:SF48">
    <property type="entry name" value="ECTOINE DIOXYGENASE"/>
    <property type="match status" value="1"/>
</dbReference>
<dbReference type="PANTHER" id="PTHR20883">
    <property type="entry name" value="PHYTANOYL-COA DIOXYGENASE DOMAIN CONTAINING 1"/>
    <property type="match status" value="1"/>
</dbReference>
<dbReference type="AlphaFoldDB" id="A0A1I3F720"/>
<name>A0A1I3F720_9RHOB</name>
<keyword evidence="3" id="KW-1185">Reference proteome</keyword>
<dbReference type="SUPFAM" id="SSF51197">
    <property type="entry name" value="Clavaminate synthase-like"/>
    <property type="match status" value="1"/>
</dbReference>
<dbReference type="GO" id="GO:0016706">
    <property type="term" value="F:2-oxoglutarate-dependent dioxygenase activity"/>
    <property type="evidence" value="ECO:0007669"/>
    <property type="project" value="UniProtKB-ARBA"/>
</dbReference>
<proteinExistence type="predicted"/>
<evidence type="ECO:0000313" key="3">
    <source>
        <dbReference type="Proteomes" id="UP000183635"/>
    </source>
</evidence>
<dbReference type="RefSeq" id="WP_074971107.1">
    <property type="nucleotide sequence ID" value="NZ_CBCRYP010000074.1"/>
</dbReference>
<dbReference type="Pfam" id="PF05721">
    <property type="entry name" value="PhyH"/>
    <property type="match status" value="1"/>
</dbReference>
<sequence length="267" mass="29798">MERAGSDLRSEYLRDGVTVARAVLDSAAVRTLREEIEKFVAAPHYLWKDQTRSADKNGRFLVGAFMWRWSKVIRNIALESAIPHLASDVLGGERVRLFYDQLFFKRAGTITPTQWHQDLPFWPFTGEQIPSIWIAVTRVDRNGSAVVYKRASHLLGPMLRPVDAFETCSTKVEATPVERSSMDTDDLDLVSFELEPGDVVLHHPLVIHGAGANKSQSDRIGLSIRYLGPDVTWSARQGAMFVPGATGHLRDGDAVALEEVFPLVRST</sequence>
<keyword evidence="2" id="KW-0560">Oxidoreductase</keyword>
<evidence type="ECO:0000256" key="1">
    <source>
        <dbReference type="ARBA" id="ARBA00001954"/>
    </source>
</evidence>
<gene>
    <name evidence="2" type="ORF">SAMN04488021_1639</name>
</gene>
<dbReference type="OrthoDB" id="2560571at2"/>
<evidence type="ECO:0000313" key="2">
    <source>
        <dbReference type="EMBL" id="SFI07005.1"/>
    </source>
</evidence>